<feature type="transmembrane region" description="Helical" evidence="1">
    <location>
        <begin position="207"/>
        <end position="231"/>
    </location>
</feature>
<organism evidence="2 3">
    <name type="scientific">Vibrio parahaemolyticus</name>
    <dbReference type="NCBI Taxonomy" id="670"/>
    <lineage>
        <taxon>Bacteria</taxon>
        <taxon>Pseudomonadati</taxon>
        <taxon>Pseudomonadota</taxon>
        <taxon>Gammaproteobacteria</taxon>
        <taxon>Vibrionales</taxon>
        <taxon>Vibrionaceae</taxon>
        <taxon>Vibrio</taxon>
    </lineage>
</organism>
<proteinExistence type="predicted"/>
<keyword evidence="1" id="KW-1133">Transmembrane helix</keyword>
<dbReference type="RefSeq" id="WP_264400252.1">
    <property type="nucleotide sequence ID" value="NZ_CP097357.1"/>
</dbReference>
<dbReference type="AlphaFoldDB" id="A0AA46Z5P2"/>
<reference evidence="2" key="1">
    <citation type="submission" date="2022-05" db="EMBL/GenBank/DDBJ databases">
        <title>Megaplasmid of Vibrio parahaemolyticus.</title>
        <authorList>
            <person name="Strauch E."/>
            <person name="Borowiak M."/>
        </authorList>
    </citation>
    <scope>NUCLEOTIDE SEQUENCE</scope>
    <source>
        <strain evidence="2">16-VB00198</strain>
        <plasmid evidence="2">pVP-16-VB00198-1</plasmid>
    </source>
</reference>
<name>A0AA46Z5P2_VIBPH</name>
<feature type="transmembrane region" description="Helical" evidence="1">
    <location>
        <begin position="251"/>
        <end position="270"/>
    </location>
</feature>
<feature type="transmembrane region" description="Helical" evidence="1">
    <location>
        <begin position="37"/>
        <end position="56"/>
    </location>
</feature>
<feature type="transmembrane region" description="Helical" evidence="1">
    <location>
        <begin position="170"/>
        <end position="195"/>
    </location>
</feature>
<keyword evidence="1" id="KW-0472">Membrane</keyword>
<keyword evidence="2" id="KW-0614">Plasmid</keyword>
<feature type="transmembrane region" description="Helical" evidence="1">
    <location>
        <begin position="282"/>
        <end position="305"/>
    </location>
</feature>
<gene>
    <name evidence="2" type="ORF">M5598_28600</name>
</gene>
<keyword evidence="1" id="KW-0812">Transmembrane</keyword>
<accession>A0AA46Z5P2</accession>
<feature type="transmembrane region" description="Helical" evidence="1">
    <location>
        <begin position="130"/>
        <end position="150"/>
    </location>
</feature>
<geneLocation type="plasmid" evidence="2 3">
    <name>pVP-16-VB00198-1</name>
</geneLocation>
<protein>
    <submittedName>
        <fullName evidence="2">Uncharacterized protein</fullName>
    </submittedName>
</protein>
<dbReference type="EMBL" id="CP097357">
    <property type="protein sequence ID" value="UYV29948.1"/>
    <property type="molecule type" value="Genomic_DNA"/>
</dbReference>
<evidence type="ECO:0000313" key="2">
    <source>
        <dbReference type="EMBL" id="UYV29948.1"/>
    </source>
</evidence>
<sequence length="537" mass="61626">MVERKLNKTYNELKSINKIREIMKINIKAALDRIEKFFYLLMIVAPVLGIYFTYKFLHRYIGQISEEINVYYSHNYSLSMILSFVSLSSLLLLAYKIKSSKFNNTKFEKILEKFLVKIELVKDSVWASRILFTSFYGMFYYILTSGIILMANDVSLFQEFNLVTMETNDYYQVVSNFFVTSLSISTLMTISLLLIKPKKGISHFLTGLIFIPLLLNGVIYGIAGNPFTTIFSDVNNEMLLISSPISFVGKYGVMVFSIASALLISFLAYYAIKDKKILIQNILGYASSIAAIAISLFLVCIGKPVHYFNNNPNIMDVEVLGQTYRINQTLLSEMDDMDTEFLIEAYAGLSMHNSTDALDYLLSDKYSGNKEQAIKLVADITLTNFRLYESKKEKAVDTLKTKTILVSNSVNILIPFIVNEASPLHHQERTLESILKGDYQLAVDYYIEDAINRQDIETISLKMKDNQTRIGSFGHPMTQSLISTLLHLDFAELDYNKVNPDKREKLKELLKPVTVYKDFTDEQVKEWFKIFKAERFL</sequence>
<dbReference type="Proteomes" id="UP001163036">
    <property type="component" value="Plasmid pVP-16-VB00198-1"/>
</dbReference>
<evidence type="ECO:0000313" key="3">
    <source>
        <dbReference type="Proteomes" id="UP001163036"/>
    </source>
</evidence>
<feature type="transmembrane region" description="Helical" evidence="1">
    <location>
        <begin position="76"/>
        <end position="95"/>
    </location>
</feature>
<evidence type="ECO:0000256" key="1">
    <source>
        <dbReference type="SAM" id="Phobius"/>
    </source>
</evidence>